<evidence type="ECO:0000256" key="1">
    <source>
        <dbReference type="SAM" id="Phobius"/>
    </source>
</evidence>
<dbReference type="Proteomes" id="UP000034050">
    <property type="component" value="Unassembled WGS sequence"/>
</dbReference>
<evidence type="ECO:0008006" key="4">
    <source>
        <dbReference type="Google" id="ProtNLM"/>
    </source>
</evidence>
<dbReference type="SUPFAM" id="SSF53756">
    <property type="entry name" value="UDP-Glycosyltransferase/glycogen phosphorylase"/>
    <property type="match status" value="1"/>
</dbReference>
<gene>
    <name evidence="2" type="ORF">UV61_C0002G0172</name>
</gene>
<evidence type="ECO:0000313" key="3">
    <source>
        <dbReference type="Proteomes" id="UP000034050"/>
    </source>
</evidence>
<comment type="caution">
    <text evidence="2">The sequence shown here is derived from an EMBL/GenBank/DDBJ whole genome shotgun (WGS) entry which is preliminary data.</text>
</comment>
<keyword evidence="1" id="KW-0472">Membrane</keyword>
<name>A0A0G1EWR3_9BACT</name>
<organism evidence="2 3">
    <name type="scientific">Candidatus Gottesmanbacteria bacterium GW2011_GWB1_43_11</name>
    <dbReference type="NCBI Taxonomy" id="1618446"/>
    <lineage>
        <taxon>Bacteria</taxon>
        <taxon>Candidatus Gottesmaniibacteriota</taxon>
    </lineage>
</organism>
<dbReference type="EMBL" id="LCFD01000002">
    <property type="protein sequence ID" value="KKS87451.1"/>
    <property type="molecule type" value="Genomic_DNA"/>
</dbReference>
<sequence>MSKRSILYVFRRPVTKEIENAYQHDSPRDIFYGLTEINKYCAVKVSDKVFKSRTLLFSQHLLNIFVTKFITLGFSLFPAIYLLKDLNRSDIIFATVDTYGLPIALLKFLKLVRKPLVFNTIGLYDGLLTMKNPLILYFYQQILRAVDHFVAGGSFQECKKLAKMLKFPLSKFSFIPFGIDTDFFTPKKILSNNEILIIGADPSRDWQLYAKIARNFPQETFRVVTYPYIVKHDMPKNVVFEYNLSYLDLRQRIWEAKYLLILSKFNYHFAGQSTAMRAMSCGKAVIFTESPGVEEYQFQNLVHCLKVPVSDEYAVYKAIHFLNTYQAKRSKIERNARRIIVESYSIEKYGQKLRAVFDQIKMELHG</sequence>
<dbReference type="AlphaFoldDB" id="A0A0G1EWR3"/>
<dbReference type="STRING" id="1618446.UV61_C0002G0172"/>
<keyword evidence="1" id="KW-1133">Transmembrane helix</keyword>
<dbReference type="Gene3D" id="3.40.50.2000">
    <property type="entry name" value="Glycogen Phosphorylase B"/>
    <property type="match status" value="2"/>
</dbReference>
<evidence type="ECO:0000313" key="2">
    <source>
        <dbReference type="EMBL" id="KKS87451.1"/>
    </source>
</evidence>
<protein>
    <recommendedName>
        <fullName evidence="4">Glycosyl transferase family 1 domain-containing protein</fullName>
    </recommendedName>
</protein>
<reference evidence="2 3" key="1">
    <citation type="journal article" date="2015" name="Nature">
        <title>rRNA introns, odd ribosomes, and small enigmatic genomes across a large radiation of phyla.</title>
        <authorList>
            <person name="Brown C.T."/>
            <person name="Hug L.A."/>
            <person name="Thomas B.C."/>
            <person name="Sharon I."/>
            <person name="Castelle C.J."/>
            <person name="Singh A."/>
            <person name="Wilkins M.J."/>
            <person name="Williams K.H."/>
            <person name="Banfield J.F."/>
        </authorList>
    </citation>
    <scope>NUCLEOTIDE SEQUENCE [LARGE SCALE GENOMIC DNA]</scope>
</reference>
<accession>A0A0G1EWR3</accession>
<keyword evidence="1" id="KW-0812">Transmembrane</keyword>
<feature type="transmembrane region" description="Helical" evidence="1">
    <location>
        <begin position="61"/>
        <end position="83"/>
    </location>
</feature>
<proteinExistence type="predicted"/>